<dbReference type="EMBL" id="JAEHOE010000087">
    <property type="protein sequence ID" value="KAG2488117.1"/>
    <property type="molecule type" value="Genomic_DNA"/>
</dbReference>
<dbReference type="AlphaFoldDB" id="A0A835XNF2"/>
<proteinExistence type="predicted"/>
<accession>A0A835XNF2</accession>
<dbReference type="OrthoDB" id="3188148at2759"/>
<reference evidence="2" key="1">
    <citation type="journal article" date="2020" name="bioRxiv">
        <title>Comparative genomics of Chlamydomonas.</title>
        <authorList>
            <person name="Craig R.J."/>
            <person name="Hasan A.R."/>
            <person name="Ness R.W."/>
            <person name="Keightley P.D."/>
        </authorList>
    </citation>
    <scope>NUCLEOTIDE SEQUENCE</scope>
    <source>
        <strain evidence="2">CCAP 11/70</strain>
    </source>
</reference>
<feature type="compositionally biased region" description="Low complexity" evidence="1">
    <location>
        <begin position="178"/>
        <end position="196"/>
    </location>
</feature>
<dbReference type="Proteomes" id="UP000612055">
    <property type="component" value="Unassembled WGS sequence"/>
</dbReference>
<organism evidence="2 3">
    <name type="scientific">Edaphochlamys debaryana</name>
    <dbReference type="NCBI Taxonomy" id="47281"/>
    <lineage>
        <taxon>Eukaryota</taxon>
        <taxon>Viridiplantae</taxon>
        <taxon>Chlorophyta</taxon>
        <taxon>core chlorophytes</taxon>
        <taxon>Chlorophyceae</taxon>
        <taxon>CS clade</taxon>
        <taxon>Chlamydomonadales</taxon>
        <taxon>Chlamydomonadales incertae sedis</taxon>
        <taxon>Edaphochlamys</taxon>
    </lineage>
</organism>
<name>A0A835XNF2_9CHLO</name>
<gene>
    <name evidence="2" type="ORF">HYH03_013265</name>
</gene>
<evidence type="ECO:0000313" key="2">
    <source>
        <dbReference type="EMBL" id="KAG2488117.1"/>
    </source>
</evidence>
<comment type="caution">
    <text evidence="2">The sequence shown here is derived from an EMBL/GenBank/DDBJ whole genome shotgun (WGS) entry which is preliminary data.</text>
</comment>
<protein>
    <submittedName>
        <fullName evidence="2">Uncharacterized protein</fullName>
    </submittedName>
</protein>
<keyword evidence="3" id="KW-1185">Reference proteome</keyword>
<feature type="region of interest" description="Disordered" evidence="1">
    <location>
        <begin position="166"/>
        <end position="199"/>
    </location>
</feature>
<evidence type="ECO:0000313" key="3">
    <source>
        <dbReference type="Proteomes" id="UP000612055"/>
    </source>
</evidence>
<evidence type="ECO:0000256" key="1">
    <source>
        <dbReference type="SAM" id="MobiDB-lite"/>
    </source>
</evidence>
<sequence>MAAPHCLPCHASNPAYWLELASAGNAASRAALLSRLATPGGAAGLAGCPCTPALACAAAAQDASAGGEGHRTALLRCMEGATHRHFIAPAGGVALSRGLLQRMGRLELPQLAEVLGGLASAVHNMNAAEAGFELLSRLLWDAGHAVTRTMDLDPATHWWHPTSRFGRLPTAAPPPPSQGALPAGGAPLGQGPAAAGRLADDRTLSSAAAEVLRSACLPPLCTRDFLRMVSSSLAREQQGPSRALYDSITSAVALAARLHNTSSSFPIQPGITAATTSNALNASSTNASNPTTTACDQQAAATGGATQRRPFYTVETCLSNYPGKACPVIEACVKDTTCVMPGSGSFNWAVEEEEAFYSYMNFIPRPPPGFQKKVEFQSTSLLLTLQLAPRPYGPPNRTSCLNPDAPASWFSGQWHRNTTFLANGTASANGTYNSTLTNNTSSAVNGTQAEDAGEDCVFHRLPRRRIVELLSGKKVFFTGDSLNRQLYHRLIWYLRGMEAVMEHYYHEQAVYVYYWNDTDSFKIGPDLLSNYSAPLAPHERFKLFYVAGSQLKSRGAVLGTLGCRFFIHPTYNYSLVADAKPDIMVVGSIAQFYYGKEMGNLTRLHVDTLLRNISSLGGPKHYFWLMFQDGELAHSPWISQSAIEFGQRARALHARLQPEVKNINFQILPYDTMSGVPTPWRRNEQEKETWRTFGAQGLHFQCSVYPPYPEPITGFKAPPTLDCTDGMDLELNFLWLNSALRWAELNPGQW</sequence>